<dbReference type="Proteomes" id="UP000220133">
    <property type="component" value="Chromosome"/>
</dbReference>
<dbReference type="OrthoDB" id="280156at2"/>
<evidence type="ECO:0000313" key="1">
    <source>
        <dbReference type="EMBL" id="ATL45709.1"/>
    </source>
</evidence>
<dbReference type="KEGG" id="cbae:COR50_00220"/>
<dbReference type="EMBL" id="CP023777">
    <property type="protein sequence ID" value="ATL45709.1"/>
    <property type="molecule type" value="Genomic_DNA"/>
</dbReference>
<keyword evidence="2" id="KW-1185">Reference proteome</keyword>
<reference evidence="1 2" key="1">
    <citation type="submission" date="2017-10" db="EMBL/GenBank/DDBJ databases">
        <title>Paenichitinophaga pekingensis gen. nov., sp. nov., isolated from activated sludge.</title>
        <authorList>
            <person name="Jin D."/>
            <person name="Kong X."/>
            <person name="Deng Y."/>
            <person name="Bai Z."/>
        </authorList>
    </citation>
    <scope>NUCLEOTIDE SEQUENCE [LARGE SCALE GENOMIC DNA]</scope>
    <source>
        <strain evidence="1 2">13</strain>
    </source>
</reference>
<sequence length="209" mass="23108">MPSLFNIIGEKIVLPKYPPNNRLSDVYTNNATSVNIAFKKTEQLISNKNVFIYAKNHRNFTIFCLAPLSILSPKYIINSIYSRIPITIQKEPFLKMAFNFNTSHNQYYLADTDAPGDTGVPSFLLQTAFDARLAMAEGILGISTGSYGDIRGTISILSSIPESLDDSADYIVEAGISIMKGEIVILDCPDSNVELAMQLPNGLYRVRVS</sequence>
<protein>
    <submittedName>
        <fullName evidence="1">Uncharacterized protein</fullName>
    </submittedName>
</protein>
<name>A0A291QP07_9BACT</name>
<accession>A0A291QP07</accession>
<evidence type="ECO:0000313" key="2">
    <source>
        <dbReference type="Proteomes" id="UP000220133"/>
    </source>
</evidence>
<dbReference type="AlphaFoldDB" id="A0A291QP07"/>
<dbReference type="RefSeq" id="WP_098192099.1">
    <property type="nucleotide sequence ID" value="NZ_CP023777.1"/>
</dbReference>
<organism evidence="1 2">
    <name type="scientific">Chitinophaga caeni</name>
    <dbReference type="NCBI Taxonomy" id="2029983"/>
    <lineage>
        <taxon>Bacteria</taxon>
        <taxon>Pseudomonadati</taxon>
        <taxon>Bacteroidota</taxon>
        <taxon>Chitinophagia</taxon>
        <taxon>Chitinophagales</taxon>
        <taxon>Chitinophagaceae</taxon>
        <taxon>Chitinophaga</taxon>
    </lineage>
</organism>
<proteinExistence type="predicted"/>
<gene>
    <name evidence="1" type="ORF">COR50_00220</name>
</gene>